<protein>
    <submittedName>
        <fullName evidence="2">Uncharacterized protein</fullName>
    </submittedName>
</protein>
<comment type="caution">
    <text evidence="2">The sequence shown here is derived from an EMBL/GenBank/DDBJ whole genome shotgun (WGS) entry which is preliminary data.</text>
</comment>
<dbReference type="Proteomes" id="UP000179642">
    <property type="component" value="Unassembled WGS sequence"/>
</dbReference>
<gene>
    <name evidence="2" type="ORF">BIV23_24665</name>
</gene>
<feature type="region of interest" description="Disordered" evidence="1">
    <location>
        <begin position="1"/>
        <end position="24"/>
    </location>
</feature>
<accession>A0A1S2Q8K6</accession>
<keyword evidence="3" id="KW-1185">Reference proteome</keyword>
<dbReference type="AlphaFoldDB" id="A0A1S2Q8K6"/>
<evidence type="ECO:0000313" key="3">
    <source>
        <dbReference type="Proteomes" id="UP000179642"/>
    </source>
</evidence>
<feature type="region of interest" description="Disordered" evidence="1">
    <location>
        <begin position="69"/>
        <end position="93"/>
    </location>
</feature>
<sequence>MVSGGDRTLTVMADSGGCDEPPRLRVREAPGKVVLAVRVTTRTGRNVKCPAVARIGPVRATLRTALGSRTVTDGTSGHRLSVRRERARAESGE</sequence>
<reference evidence="2 3" key="1">
    <citation type="submission" date="2016-10" db="EMBL/GenBank/DDBJ databases">
        <title>Genome sequence of Streptomyces sp. MUSC 1.</title>
        <authorList>
            <person name="Lee L.-H."/>
            <person name="Ser H.-L."/>
            <person name="Law J.W.-F."/>
        </authorList>
    </citation>
    <scope>NUCLEOTIDE SEQUENCE [LARGE SCALE GENOMIC DNA]</scope>
    <source>
        <strain evidence="2 3">MUSC 1</strain>
    </source>
</reference>
<name>A0A1S2Q8K6_9ACTN</name>
<dbReference type="EMBL" id="MLYO01000041">
    <property type="protein sequence ID" value="OIK02063.1"/>
    <property type="molecule type" value="Genomic_DNA"/>
</dbReference>
<feature type="compositionally biased region" description="Basic and acidic residues" evidence="1">
    <location>
        <begin position="82"/>
        <end position="93"/>
    </location>
</feature>
<proteinExistence type="predicted"/>
<organism evidence="2 3">
    <name type="scientific">Streptomyces monashensis</name>
    <dbReference type="NCBI Taxonomy" id="1678012"/>
    <lineage>
        <taxon>Bacteria</taxon>
        <taxon>Bacillati</taxon>
        <taxon>Actinomycetota</taxon>
        <taxon>Actinomycetes</taxon>
        <taxon>Kitasatosporales</taxon>
        <taxon>Streptomycetaceae</taxon>
        <taxon>Streptomyces</taxon>
    </lineage>
</organism>
<evidence type="ECO:0000256" key="1">
    <source>
        <dbReference type="SAM" id="MobiDB-lite"/>
    </source>
</evidence>
<evidence type="ECO:0000313" key="2">
    <source>
        <dbReference type="EMBL" id="OIK02063.1"/>
    </source>
</evidence>